<evidence type="ECO:0000313" key="4">
    <source>
        <dbReference type="Proteomes" id="UP000094291"/>
    </source>
</evidence>
<evidence type="ECO:0000256" key="2">
    <source>
        <dbReference type="SAM" id="Phobius"/>
    </source>
</evidence>
<dbReference type="GO" id="GO:0016020">
    <property type="term" value="C:membrane"/>
    <property type="evidence" value="ECO:0007669"/>
    <property type="project" value="InterPro"/>
</dbReference>
<dbReference type="PANTHER" id="PTHR33219">
    <property type="entry name" value="YLMG HOMOLOG PROTEIN 2, CHLOROPLASTIC"/>
    <property type="match status" value="1"/>
</dbReference>
<evidence type="ECO:0000313" key="3">
    <source>
        <dbReference type="EMBL" id="ODC04705.1"/>
    </source>
</evidence>
<dbReference type="RefSeq" id="WP_068999689.1">
    <property type="nucleotide sequence ID" value="NZ_MDTQ01000001.1"/>
</dbReference>
<comment type="caution">
    <text evidence="3">The sequence shown here is derived from an EMBL/GenBank/DDBJ whole genome shotgun (WGS) entry which is preliminary data.</text>
</comment>
<keyword evidence="2" id="KW-0812">Transmembrane</keyword>
<dbReference type="InterPro" id="IPR003425">
    <property type="entry name" value="CCB3/YggT"/>
</dbReference>
<feature type="transmembrane region" description="Helical" evidence="2">
    <location>
        <begin position="97"/>
        <end position="124"/>
    </location>
</feature>
<feature type="transmembrane region" description="Helical" evidence="2">
    <location>
        <begin position="6"/>
        <end position="25"/>
    </location>
</feature>
<feature type="transmembrane region" description="Helical" evidence="2">
    <location>
        <begin position="64"/>
        <end position="85"/>
    </location>
</feature>
<keyword evidence="4" id="KW-1185">Reference proteome</keyword>
<accession>A0A1E2VDG6</accession>
<sequence>MGTGLASAVQLLFSLYIYVMVLRLLMHVARVDFFNPITQGILKATDPLVRPVQKVIKPMARFDFATFLVAIVLQLVAILIVQQLIGMPLGNPVSLLALVLASLFSMVVKIYFFALIISIILSWVAPQANHPGAILVFQLTEPLLAPVRRILPSLGGLDISPIFVFLGLQLAEQLVTGLLLRFAGGYSMGLMGGF</sequence>
<name>A0A1E2VDG6_9GAMM</name>
<dbReference type="AlphaFoldDB" id="A0A1E2VDG6"/>
<proteinExistence type="inferred from homology"/>
<keyword evidence="2" id="KW-1133">Transmembrane helix</keyword>
<protein>
    <recommendedName>
        <fullName evidence="5">YggT family protein</fullName>
    </recommendedName>
</protein>
<dbReference type="EMBL" id="MDTQ01000001">
    <property type="protein sequence ID" value="ODC04705.1"/>
    <property type="molecule type" value="Genomic_DNA"/>
</dbReference>
<comment type="similarity">
    <text evidence="1">Belongs to the YggT family.</text>
</comment>
<dbReference type="PANTHER" id="PTHR33219:SF14">
    <property type="entry name" value="PROTEIN COFACTOR ASSEMBLY OF COMPLEX C SUBUNIT B CCB3, CHLOROPLASTIC-RELATED"/>
    <property type="match status" value="1"/>
</dbReference>
<gene>
    <name evidence="3" type="ORF">BFW38_15380</name>
</gene>
<dbReference type="Pfam" id="PF02325">
    <property type="entry name" value="CCB3_YggT"/>
    <property type="match status" value="2"/>
</dbReference>
<evidence type="ECO:0000256" key="1">
    <source>
        <dbReference type="ARBA" id="ARBA00010894"/>
    </source>
</evidence>
<organism evidence="3 4">
    <name type="scientific">Terasakiispira papahanaumokuakeensis</name>
    <dbReference type="NCBI Taxonomy" id="197479"/>
    <lineage>
        <taxon>Bacteria</taxon>
        <taxon>Pseudomonadati</taxon>
        <taxon>Pseudomonadota</taxon>
        <taxon>Gammaproteobacteria</taxon>
        <taxon>Oceanospirillales</taxon>
        <taxon>Terasakiispira</taxon>
    </lineage>
</organism>
<evidence type="ECO:0008006" key="5">
    <source>
        <dbReference type="Google" id="ProtNLM"/>
    </source>
</evidence>
<dbReference type="STRING" id="197479.BFW38_15380"/>
<reference evidence="3 4" key="1">
    <citation type="submission" date="2016-08" db="EMBL/GenBank/DDBJ databases">
        <authorList>
            <person name="Seilhamer J.J."/>
        </authorList>
    </citation>
    <scope>NUCLEOTIDE SEQUENCE [LARGE SCALE GENOMIC DNA]</scope>
    <source>
        <strain evidence="3 4">PH27A</strain>
    </source>
</reference>
<dbReference type="Proteomes" id="UP000094291">
    <property type="component" value="Unassembled WGS sequence"/>
</dbReference>
<keyword evidence="2" id="KW-0472">Membrane</keyword>